<dbReference type="AlphaFoldDB" id="V4CN43"/>
<evidence type="ECO:0000256" key="3">
    <source>
        <dbReference type="ARBA" id="ARBA00022729"/>
    </source>
</evidence>
<evidence type="ECO:0000256" key="1">
    <source>
        <dbReference type="ARBA" id="ARBA00009121"/>
    </source>
</evidence>
<keyword evidence="4 7" id="KW-0378">Hydrolase</keyword>
<dbReference type="PROSITE" id="PS50940">
    <property type="entry name" value="CHIT_BIND_II"/>
    <property type="match status" value="1"/>
</dbReference>
<keyword evidence="13" id="KW-1185">Reference proteome</keyword>
<evidence type="ECO:0000259" key="11">
    <source>
        <dbReference type="PROSITE" id="PS51910"/>
    </source>
</evidence>
<proteinExistence type="inferred from homology"/>
<dbReference type="SMART" id="SM00636">
    <property type="entry name" value="Glyco_18"/>
    <property type="match status" value="2"/>
</dbReference>
<dbReference type="InterPro" id="IPR017853">
    <property type="entry name" value="GH"/>
</dbReference>
<organism evidence="12 13">
    <name type="scientific">Lottia gigantea</name>
    <name type="common">Giant owl limpet</name>
    <dbReference type="NCBI Taxonomy" id="225164"/>
    <lineage>
        <taxon>Eukaryota</taxon>
        <taxon>Metazoa</taxon>
        <taxon>Spiralia</taxon>
        <taxon>Lophotrochozoa</taxon>
        <taxon>Mollusca</taxon>
        <taxon>Gastropoda</taxon>
        <taxon>Patellogastropoda</taxon>
        <taxon>Lottioidea</taxon>
        <taxon>Lottiidae</taxon>
        <taxon>Lottia</taxon>
    </lineage>
</organism>
<evidence type="ECO:0000256" key="7">
    <source>
        <dbReference type="RuleBase" id="RU000489"/>
    </source>
</evidence>
<protein>
    <submittedName>
        <fullName evidence="12">Uncharacterized protein</fullName>
    </submittedName>
</protein>
<feature type="compositionally biased region" description="Low complexity" evidence="8">
    <location>
        <begin position="389"/>
        <end position="407"/>
    </location>
</feature>
<dbReference type="RefSeq" id="XP_009045287.1">
    <property type="nucleotide sequence ID" value="XM_009047039.1"/>
</dbReference>
<evidence type="ECO:0000256" key="4">
    <source>
        <dbReference type="ARBA" id="ARBA00022801"/>
    </source>
</evidence>
<sequence>MTRLEFLVGLVIFLVSGPLVASEYIRGCYYTNWSQHKSPAFLPENINPGLCTHIFIAYDGINTSSLEIKGTEANDIEIFSRLVALKSNDPSLKLYLSIGGWQTGSSDFSSVASSDGKITQFADNVITTLRSNGLDGLDVAWFYPGLSPSPASDKSRFTTLLKILKTKFAAEGTATNRAPLGLTATVASSPDYADKAYDHASIQQYVDYINVMTYDISGNWIPHILQDDSSIPNIGFNSDWTQKAAVSYWMNKGFPANKILLGLSTYGEKFELTEVSGSQDLGMGGVSPVNLKAGFIPYYEVCEAITTNSWTSKWDDDKKIQYVSGQKGKSKLWIGYNTPQSFDKKLEIVTGSNLAGVSIWSLDNDDFTGSACGLGKYPLLNAVSQALISPTTSPSTSPTTSPTTAVTSKKKSPASEEYIRGCYYTNWAQYRSGSYKFLPEDIDPTICTHIFYAFSRLDGKGLNIGPYEANDKEMWGRVIALKSQNPKLKVYLVAGGWNEGSSNFGYIVEKDSRIRQFATNMISLLRTEGFDGFDVDWEYPGAGERGSVAAHKQRFTSFLRIIREEFTKESEKTGRPSLDLIAAVSPSPYFANRAYEHSIIHRYLDFLNVMTYDLAGTWLATVQHHSALKPATTFSTDWDMKRSIKYWTDNGFPASKIVLGLSNYGRGFKIGSGSQSAPGVKQLGVGSAGPGLQQSGFLSYSEICTLIKSNGWVSKWMEEQKVPYVYGMLNGIWNWVGYDTPRSFTEKIEFVKSQGLAGAFVWSLDMDDFTGTACGLGQYPLLNTIIDGFRGSTPPTKPPTSGDIFQEVTTQSVKKSTPGDPSSFVPSCDASGFGPNPFDCTKFYQCNNGQAYSQLCVSGLAWDQSISSCNWPSLVPGCESCCT</sequence>
<comment type="similarity">
    <text evidence="1">Belongs to the glycosyl hydrolase 18 family. Chitinase class II subfamily.</text>
</comment>
<feature type="domain" description="GH18" evidence="11">
    <location>
        <begin position="24"/>
        <end position="390"/>
    </location>
</feature>
<dbReference type="FunFam" id="3.10.50.10:FF:000001">
    <property type="entry name" value="Chitinase 3-like 1"/>
    <property type="match status" value="1"/>
</dbReference>
<dbReference type="KEGG" id="lgi:LOTGIDRAFT_230122"/>
<evidence type="ECO:0000256" key="9">
    <source>
        <dbReference type="SAM" id="SignalP"/>
    </source>
</evidence>
<dbReference type="HOGENOM" id="CLU_010844_0_0_1"/>
<dbReference type="Gene3D" id="3.20.20.80">
    <property type="entry name" value="Glycosidases"/>
    <property type="match status" value="2"/>
</dbReference>
<dbReference type="InterPro" id="IPR001223">
    <property type="entry name" value="Glyco_hydro18_cat"/>
</dbReference>
<dbReference type="InterPro" id="IPR029070">
    <property type="entry name" value="Chitinase_insertion_sf"/>
</dbReference>
<keyword evidence="3 9" id="KW-0732">Signal</keyword>
<accession>V4CN43</accession>
<dbReference type="InterPro" id="IPR011583">
    <property type="entry name" value="Chitinase_II/V-like_cat"/>
</dbReference>
<dbReference type="PANTHER" id="PTHR11177:SF317">
    <property type="entry name" value="CHITINASE 12-RELATED"/>
    <property type="match status" value="1"/>
</dbReference>
<dbReference type="InterPro" id="IPR050314">
    <property type="entry name" value="Glycosyl_Hydrlase_18"/>
</dbReference>
<dbReference type="GO" id="GO:0004568">
    <property type="term" value="F:chitinase activity"/>
    <property type="evidence" value="ECO:0007669"/>
    <property type="project" value="TreeGrafter"/>
</dbReference>
<dbReference type="Gene3D" id="3.10.50.10">
    <property type="match status" value="2"/>
</dbReference>
<dbReference type="SUPFAM" id="SSF51445">
    <property type="entry name" value="(Trans)glycosidases"/>
    <property type="match status" value="2"/>
</dbReference>
<evidence type="ECO:0000256" key="8">
    <source>
        <dbReference type="SAM" id="MobiDB-lite"/>
    </source>
</evidence>
<dbReference type="GO" id="GO:0008061">
    <property type="term" value="F:chitin binding"/>
    <property type="evidence" value="ECO:0007669"/>
    <property type="project" value="UniProtKB-KW"/>
</dbReference>
<dbReference type="InterPro" id="IPR001579">
    <property type="entry name" value="Glyco_hydro_18_chit_AS"/>
</dbReference>
<dbReference type="SUPFAM" id="SSF57625">
    <property type="entry name" value="Invertebrate chitin-binding proteins"/>
    <property type="match status" value="1"/>
</dbReference>
<feature type="region of interest" description="Disordered" evidence="8">
    <location>
        <begin position="389"/>
        <end position="410"/>
    </location>
</feature>
<evidence type="ECO:0000256" key="5">
    <source>
        <dbReference type="ARBA" id="ARBA00023157"/>
    </source>
</evidence>
<dbReference type="PANTHER" id="PTHR11177">
    <property type="entry name" value="CHITINASE"/>
    <property type="match status" value="1"/>
</dbReference>
<dbReference type="FunFam" id="3.20.20.80:FF:000007">
    <property type="entry name" value="Acidic mammalian chitinase"/>
    <property type="match status" value="2"/>
</dbReference>
<dbReference type="Gene3D" id="2.170.140.10">
    <property type="entry name" value="Chitin binding domain"/>
    <property type="match status" value="1"/>
</dbReference>
<dbReference type="SMART" id="SM00494">
    <property type="entry name" value="ChtBD2"/>
    <property type="match status" value="1"/>
</dbReference>
<dbReference type="Proteomes" id="UP000030746">
    <property type="component" value="Unassembled WGS sequence"/>
</dbReference>
<dbReference type="InterPro" id="IPR002557">
    <property type="entry name" value="Chitin-bd_dom"/>
</dbReference>
<dbReference type="CTD" id="20248215"/>
<feature type="signal peptide" evidence="9">
    <location>
        <begin position="1"/>
        <end position="22"/>
    </location>
</feature>
<dbReference type="GeneID" id="20248215"/>
<dbReference type="Pfam" id="PF00704">
    <property type="entry name" value="Glyco_hydro_18"/>
    <property type="match status" value="2"/>
</dbReference>
<evidence type="ECO:0000259" key="10">
    <source>
        <dbReference type="PROSITE" id="PS50940"/>
    </source>
</evidence>
<dbReference type="EMBL" id="KB199905">
    <property type="protein sequence ID" value="ESP03805.1"/>
    <property type="molecule type" value="Genomic_DNA"/>
</dbReference>
<gene>
    <name evidence="12" type="ORF">LOTGIDRAFT_230122</name>
</gene>
<dbReference type="STRING" id="225164.V4CN43"/>
<reference evidence="12 13" key="1">
    <citation type="journal article" date="2013" name="Nature">
        <title>Insights into bilaterian evolution from three spiralian genomes.</title>
        <authorList>
            <person name="Simakov O."/>
            <person name="Marletaz F."/>
            <person name="Cho S.J."/>
            <person name="Edsinger-Gonzales E."/>
            <person name="Havlak P."/>
            <person name="Hellsten U."/>
            <person name="Kuo D.H."/>
            <person name="Larsson T."/>
            <person name="Lv J."/>
            <person name="Arendt D."/>
            <person name="Savage R."/>
            <person name="Osoegawa K."/>
            <person name="de Jong P."/>
            <person name="Grimwood J."/>
            <person name="Chapman J.A."/>
            <person name="Shapiro H."/>
            <person name="Aerts A."/>
            <person name="Otillar R.P."/>
            <person name="Terry A.Y."/>
            <person name="Boore J.L."/>
            <person name="Grigoriev I.V."/>
            <person name="Lindberg D.R."/>
            <person name="Seaver E.C."/>
            <person name="Weisblat D.A."/>
            <person name="Putnam N.H."/>
            <person name="Rokhsar D.S."/>
        </authorList>
    </citation>
    <scope>NUCLEOTIDE SEQUENCE [LARGE SCALE GENOMIC DNA]</scope>
</reference>
<keyword evidence="2" id="KW-0147">Chitin-binding</keyword>
<dbReference type="GO" id="GO:0005975">
    <property type="term" value="P:carbohydrate metabolic process"/>
    <property type="evidence" value="ECO:0007669"/>
    <property type="project" value="InterPro"/>
</dbReference>
<evidence type="ECO:0000313" key="13">
    <source>
        <dbReference type="Proteomes" id="UP000030746"/>
    </source>
</evidence>
<dbReference type="InterPro" id="IPR036508">
    <property type="entry name" value="Chitin-bd_dom_sf"/>
</dbReference>
<keyword evidence="6 7" id="KW-0326">Glycosidase</keyword>
<dbReference type="Pfam" id="PF01607">
    <property type="entry name" value="CBM_14"/>
    <property type="match status" value="1"/>
</dbReference>
<dbReference type="OrthoDB" id="73875at2759"/>
<dbReference type="SUPFAM" id="SSF54556">
    <property type="entry name" value="Chitinase insertion domain"/>
    <property type="match status" value="2"/>
</dbReference>
<name>V4CN43_LOTGI</name>
<keyword evidence="5" id="KW-1015">Disulfide bond</keyword>
<dbReference type="OMA" id="ICLNNWN"/>
<feature type="domain" description="Chitin-binding type-2" evidence="10">
    <location>
        <begin position="825"/>
        <end position="880"/>
    </location>
</feature>
<feature type="domain" description="GH18" evidence="11">
    <location>
        <begin position="418"/>
        <end position="792"/>
    </location>
</feature>
<evidence type="ECO:0000313" key="12">
    <source>
        <dbReference type="EMBL" id="ESP03805.1"/>
    </source>
</evidence>
<feature type="chain" id="PRO_5004717431" evidence="9">
    <location>
        <begin position="23"/>
        <end position="883"/>
    </location>
</feature>
<dbReference type="GO" id="GO:0005576">
    <property type="term" value="C:extracellular region"/>
    <property type="evidence" value="ECO:0007669"/>
    <property type="project" value="InterPro"/>
</dbReference>
<dbReference type="GO" id="GO:0006032">
    <property type="term" value="P:chitin catabolic process"/>
    <property type="evidence" value="ECO:0007669"/>
    <property type="project" value="TreeGrafter"/>
</dbReference>
<dbReference type="PROSITE" id="PS51910">
    <property type="entry name" value="GH18_2"/>
    <property type="match status" value="2"/>
</dbReference>
<evidence type="ECO:0000256" key="2">
    <source>
        <dbReference type="ARBA" id="ARBA00022669"/>
    </source>
</evidence>
<dbReference type="PROSITE" id="PS01095">
    <property type="entry name" value="GH18_1"/>
    <property type="match status" value="1"/>
</dbReference>
<evidence type="ECO:0000256" key="6">
    <source>
        <dbReference type="ARBA" id="ARBA00023295"/>
    </source>
</evidence>